<evidence type="ECO:0000256" key="4">
    <source>
        <dbReference type="ARBA" id="ARBA00023062"/>
    </source>
</evidence>
<dbReference type="InterPro" id="IPR002872">
    <property type="entry name" value="Proline_DH_dom"/>
</dbReference>
<evidence type="ECO:0000256" key="1">
    <source>
        <dbReference type="ARBA" id="ARBA00005869"/>
    </source>
</evidence>
<dbReference type="Pfam" id="PF01619">
    <property type="entry name" value="Pro_dh"/>
    <property type="match status" value="1"/>
</dbReference>
<evidence type="ECO:0000256" key="3">
    <source>
        <dbReference type="ARBA" id="ARBA00023002"/>
    </source>
</evidence>
<dbReference type="GeneID" id="28981869"/>
<keyword evidence="5" id="KW-0274">FAD</keyword>
<dbReference type="PANTHER" id="PTHR13914">
    <property type="entry name" value="PROLINE OXIDASE"/>
    <property type="match status" value="1"/>
</dbReference>
<keyword evidence="5" id="KW-0285">Flavoprotein</keyword>
<dbReference type="GO" id="GO:0071949">
    <property type="term" value="F:FAD binding"/>
    <property type="evidence" value="ECO:0007669"/>
    <property type="project" value="TreeGrafter"/>
</dbReference>
<evidence type="ECO:0000313" key="7">
    <source>
        <dbReference type="EMBL" id="KLT43686.1"/>
    </source>
</evidence>
<proteinExistence type="inferred from homology"/>
<evidence type="ECO:0000256" key="5">
    <source>
        <dbReference type="RuleBase" id="RU364054"/>
    </source>
</evidence>
<comment type="function">
    <text evidence="5">Converts proline to delta-1-pyrroline-5-carboxylate.</text>
</comment>
<dbReference type="AlphaFoldDB" id="A0A0J0XRC1"/>
<dbReference type="GO" id="GO:0005739">
    <property type="term" value="C:mitochondrion"/>
    <property type="evidence" value="ECO:0007669"/>
    <property type="project" value="TreeGrafter"/>
</dbReference>
<keyword evidence="3 5" id="KW-0560">Oxidoreductase</keyword>
<reference evidence="7 8" key="1">
    <citation type="submission" date="2015-03" db="EMBL/GenBank/DDBJ databases">
        <title>Genomics and transcriptomics of the oil-accumulating basidiomycete yeast T. oleaginosus allow insights into substrate utilization and the diverse evolutionary trajectories of mating systems in fungi.</title>
        <authorList>
            <consortium name="DOE Joint Genome Institute"/>
            <person name="Kourist R."/>
            <person name="Kracht O."/>
            <person name="Bracharz F."/>
            <person name="Lipzen A."/>
            <person name="Nolan M."/>
            <person name="Ohm R."/>
            <person name="Grigoriev I."/>
            <person name="Sun S."/>
            <person name="Heitman J."/>
            <person name="Bruck T."/>
            <person name="Nowrousian M."/>
        </authorList>
    </citation>
    <scope>NUCLEOTIDE SEQUENCE [LARGE SCALE GENOMIC DNA]</scope>
    <source>
        <strain evidence="7 8">IBC0246</strain>
    </source>
</reference>
<keyword evidence="4 5" id="KW-0642">Proline metabolism</keyword>
<dbReference type="InterPro" id="IPR029041">
    <property type="entry name" value="FAD-linked_oxidoreductase-like"/>
</dbReference>
<evidence type="ECO:0000259" key="6">
    <source>
        <dbReference type="Pfam" id="PF01619"/>
    </source>
</evidence>
<sequence>MWGGAAAFVVLGTVWFLSGDDGSDDPILGRPNPADVAYLSRLPTSKLISGWIVYAFCSSPLLIDISGGLFKILRSIPLVSSLTDDFARRTFFRQFFGYETAAEAAVGVWAPLRKEHIGVLTALNIEAETYECLNTPEVIREGVEGTLDCIEHVGKFGVANSTKDEVANGDTRCWVRTKVSGLVPDPQTMMRASEQITRMRAGTVHYPGIPEDGDFERLMNLRSLSASDMEALKNVYTYLQQYMHAGQKHGVRIIIDAEQSWYQPAVDVMTEQLMREFNTGKDGKSPVVVASFQAYLRRNPELVRSQIERAKEGGYKLIYKQVRGAYMPYERERWAKLKMPGPPPVWGSKAETDASYRQSIETGINAIAAHKEDPSTADVAVIFATHNEISVDDAIGLLAKTGLGTQDESGRLIIDEYTANRVAFAQIYGMKDSLTNRIAANVVTPSGLPLVCKSAPYGTLEHALPNLARRAAENKSVMEGRGGAIAERKRLGRELCRRYVPFYSSDR</sequence>
<comment type="catalytic activity">
    <reaction evidence="5">
        <text>L-proline + a quinone = (S)-1-pyrroline-5-carboxylate + a quinol + H(+)</text>
        <dbReference type="Rhea" id="RHEA:23784"/>
        <dbReference type="ChEBI" id="CHEBI:15378"/>
        <dbReference type="ChEBI" id="CHEBI:17388"/>
        <dbReference type="ChEBI" id="CHEBI:24646"/>
        <dbReference type="ChEBI" id="CHEBI:60039"/>
        <dbReference type="ChEBI" id="CHEBI:132124"/>
        <dbReference type="EC" id="1.5.5.2"/>
    </reaction>
</comment>
<dbReference type="EC" id="1.5.5.2" evidence="2 5"/>
<protein>
    <recommendedName>
        <fullName evidence="2 5">Proline dehydrogenase</fullName>
        <ecNumber evidence="2 5">1.5.5.2</ecNumber>
    </recommendedName>
</protein>
<dbReference type="EMBL" id="KQ087192">
    <property type="protein sequence ID" value="KLT43686.1"/>
    <property type="molecule type" value="Genomic_DNA"/>
</dbReference>
<dbReference type="Proteomes" id="UP000053611">
    <property type="component" value="Unassembled WGS sequence"/>
</dbReference>
<comment type="cofactor">
    <cofactor evidence="5">
        <name>FAD</name>
        <dbReference type="ChEBI" id="CHEBI:57692"/>
    </cofactor>
</comment>
<name>A0A0J0XRC1_9TREE</name>
<dbReference type="RefSeq" id="XP_018280177.1">
    <property type="nucleotide sequence ID" value="XM_018421266.1"/>
</dbReference>
<dbReference type="Gene3D" id="3.20.20.220">
    <property type="match status" value="1"/>
</dbReference>
<dbReference type="OrthoDB" id="2579858at2759"/>
<dbReference type="GO" id="GO:0010133">
    <property type="term" value="P:L-proline catabolic process to L-glutamate"/>
    <property type="evidence" value="ECO:0007669"/>
    <property type="project" value="TreeGrafter"/>
</dbReference>
<evidence type="ECO:0000256" key="2">
    <source>
        <dbReference type="ARBA" id="ARBA00012695"/>
    </source>
</evidence>
<organism evidence="7 8">
    <name type="scientific">Cutaneotrichosporon oleaginosum</name>
    <dbReference type="NCBI Taxonomy" id="879819"/>
    <lineage>
        <taxon>Eukaryota</taxon>
        <taxon>Fungi</taxon>
        <taxon>Dikarya</taxon>
        <taxon>Basidiomycota</taxon>
        <taxon>Agaricomycotina</taxon>
        <taxon>Tremellomycetes</taxon>
        <taxon>Trichosporonales</taxon>
        <taxon>Trichosporonaceae</taxon>
        <taxon>Cutaneotrichosporon</taxon>
    </lineage>
</organism>
<gene>
    <name evidence="7" type="ORF">CC85DRAFT_272129</name>
</gene>
<evidence type="ECO:0000313" key="8">
    <source>
        <dbReference type="Proteomes" id="UP000053611"/>
    </source>
</evidence>
<dbReference type="PANTHER" id="PTHR13914:SF0">
    <property type="entry name" value="PROLINE DEHYDROGENASE 1, MITOCHONDRIAL"/>
    <property type="match status" value="1"/>
</dbReference>
<dbReference type="SUPFAM" id="SSF51730">
    <property type="entry name" value="FAD-linked oxidoreductase"/>
    <property type="match status" value="1"/>
</dbReference>
<comment type="similarity">
    <text evidence="1 5">Belongs to the proline oxidase family.</text>
</comment>
<accession>A0A0J0XRC1</accession>
<dbReference type="STRING" id="879819.A0A0J0XRC1"/>
<dbReference type="GO" id="GO:0004657">
    <property type="term" value="F:proline dehydrogenase activity"/>
    <property type="evidence" value="ECO:0007669"/>
    <property type="project" value="UniProtKB-EC"/>
</dbReference>
<dbReference type="InterPro" id="IPR015659">
    <property type="entry name" value="Proline_oxidase"/>
</dbReference>
<feature type="domain" description="Proline dehydrogenase" evidence="6">
    <location>
        <begin position="206"/>
        <end position="477"/>
    </location>
</feature>
<keyword evidence="8" id="KW-1185">Reference proteome</keyword>